<evidence type="ECO:0000313" key="2">
    <source>
        <dbReference type="Proteomes" id="UP000215596"/>
    </source>
</evidence>
<comment type="caution">
    <text evidence="1">The sequence shown here is derived from an EMBL/GenBank/DDBJ whole genome shotgun (WGS) entry which is preliminary data.</text>
</comment>
<evidence type="ECO:0008006" key="3">
    <source>
        <dbReference type="Google" id="ProtNLM"/>
    </source>
</evidence>
<accession>A0A268EH68</accession>
<dbReference type="EMBL" id="NPBY01000079">
    <property type="protein sequence ID" value="PAD72414.1"/>
    <property type="molecule type" value="Genomic_DNA"/>
</dbReference>
<dbReference type="OrthoDB" id="2656489at2"/>
<sequence>MTQSIADKIAQDFTEYLNAWHSAPEVYDDALDAQIHRWYADYLTDKKRKVWPPRGIPYFSPSSANADPRGLYEKMLGAKRESGERPPHQGRQVRIGTAIGDIIQRDILFAEKHMGENPPFQFERNDRGEPMFEEFAKKNAVIEHDGKQFAIYGTCDGIMRYVSEDGEVLRVGLEVKSKQTTYAATSGYSMRNGAKEDHVKQCVCYSIMYDVDYYVILYVNGSRKAWEMTPEEFEKNPDIAVFGLHITDEMRDEVLDHFASIVAAAEAGKPPKLDIGKWTFNDFKRRIATTLTDEEVAEIERKVSAIQRSGLPDWKKRNAAGVLAEIMELRKGGAA</sequence>
<dbReference type="InterPro" id="IPR011604">
    <property type="entry name" value="PDDEXK-like_dom_sf"/>
</dbReference>
<reference evidence="1 2" key="1">
    <citation type="submission" date="2017-07" db="EMBL/GenBank/DDBJ databases">
        <title>Isolation and whole genome analysis of endospore-forming bacteria from heroin.</title>
        <authorList>
            <person name="Kalinowski J."/>
            <person name="Ahrens B."/>
            <person name="Al-Dilaimi A."/>
            <person name="Winkler A."/>
            <person name="Wibberg D."/>
            <person name="Schleenbecker U."/>
            <person name="Ruckert C."/>
            <person name="Wolfel R."/>
            <person name="Grass G."/>
        </authorList>
    </citation>
    <scope>NUCLEOTIDE SEQUENCE [LARGE SCALE GENOMIC DNA]</scope>
    <source>
        <strain evidence="1 2">7537-G1</strain>
    </source>
</reference>
<protein>
    <recommendedName>
        <fullName evidence="3">YqaJ viral recombinase domain-containing protein</fullName>
    </recommendedName>
</protein>
<gene>
    <name evidence="1" type="ORF">CHH67_22500</name>
</gene>
<dbReference type="AlphaFoldDB" id="A0A268EH68"/>
<organism evidence="1 2">
    <name type="scientific">Paenibacillus campinasensis</name>
    <dbReference type="NCBI Taxonomy" id="66347"/>
    <lineage>
        <taxon>Bacteria</taxon>
        <taxon>Bacillati</taxon>
        <taxon>Bacillota</taxon>
        <taxon>Bacilli</taxon>
        <taxon>Bacillales</taxon>
        <taxon>Paenibacillaceae</taxon>
        <taxon>Paenibacillus</taxon>
    </lineage>
</organism>
<proteinExistence type="predicted"/>
<evidence type="ECO:0000313" key="1">
    <source>
        <dbReference type="EMBL" id="PAD72414.1"/>
    </source>
</evidence>
<name>A0A268EH68_9BACL</name>
<dbReference type="Gene3D" id="3.90.320.10">
    <property type="match status" value="1"/>
</dbReference>
<dbReference type="Proteomes" id="UP000215596">
    <property type="component" value="Unassembled WGS sequence"/>
</dbReference>